<keyword evidence="8" id="KW-0472">Membrane</keyword>
<dbReference type="CDD" id="cd11574">
    <property type="entry name" value="GH99"/>
    <property type="match status" value="1"/>
</dbReference>
<sequence length="276" mass="32077">MLNASEKYRLKLTFHMEPYKGRNATTIHRDIVYITKTYGTHPALYRRLRSTDSKISEHFVAYKPYSFSDVMKEGRPLLYFYDSYLVSTEQWKMLTTKSGKLSVRGTAYDVIFIGLLVKAEDKFILSESGFDGIYTYFASEGFSYGSTPANWPSITTYCRKNKMLFVPSVGPGYDDIRVRPWNGQNTKNRNDGEYYSRMFKMAHTARPDILSITSFNEWHEGTQIEPAMPFHDNQTNYTYQQYPKGPEQYLHLTLDLIKKYFMPAHQIAPAKIANIV</sequence>
<dbReference type="GO" id="GO:0004559">
    <property type="term" value="F:alpha-mannosidase activity"/>
    <property type="evidence" value="ECO:0007669"/>
    <property type="project" value="TreeGrafter"/>
</dbReference>
<evidence type="ECO:0000313" key="9">
    <source>
        <dbReference type="EMBL" id="VDK55659.1"/>
    </source>
</evidence>
<gene>
    <name evidence="9" type="ORF">ASIM_LOCUS15620</name>
</gene>
<keyword evidence="7" id="KW-0333">Golgi apparatus</keyword>
<keyword evidence="6" id="KW-1133">Transmembrane helix</keyword>
<dbReference type="Proteomes" id="UP000267096">
    <property type="component" value="Unassembled WGS sequence"/>
</dbReference>
<dbReference type="PANTHER" id="PTHR13572:SF4">
    <property type="entry name" value="RE57134P"/>
    <property type="match status" value="1"/>
</dbReference>
<comment type="similarity">
    <text evidence="2">Belongs to the glycosyl hydrolase 99 family.</text>
</comment>
<evidence type="ECO:0000256" key="6">
    <source>
        <dbReference type="ARBA" id="ARBA00022989"/>
    </source>
</evidence>
<accession>A0A3P6R429</accession>
<evidence type="ECO:0000256" key="3">
    <source>
        <dbReference type="ARBA" id="ARBA00022692"/>
    </source>
</evidence>
<evidence type="ECO:0000256" key="4">
    <source>
        <dbReference type="ARBA" id="ARBA00022801"/>
    </source>
</evidence>
<dbReference type="EMBL" id="UYRR01032444">
    <property type="protein sequence ID" value="VDK55659.1"/>
    <property type="molecule type" value="Genomic_DNA"/>
</dbReference>
<dbReference type="InterPro" id="IPR026071">
    <property type="entry name" value="Glyco_Hydrolase_99"/>
</dbReference>
<proteinExistence type="inferred from homology"/>
<dbReference type="Pfam" id="PF16317">
    <property type="entry name" value="Glyco_hydro_99"/>
    <property type="match status" value="1"/>
</dbReference>
<protein>
    <submittedName>
        <fullName evidence="9">Uncharacterized protein</fullName>
    </submittedName>
</protein>
<comment type="subcellular location">
    <subcellularLocation>
        <location evidence="1">Golgi apparatus membrane</location>
        <topology evidence="1">Single-pass type II membrane protein</topology>
    </subcellularLocation>
</comment>
<dbReference type="AlphaFoldDB" id="A0A3P6R429"/>
<dbReference type="GO" id="GO:0000139">
    <property type="term" value="C:Golgi membrane"/>
    <property type="evidence" value="ECO:0007669"/>
    <property type="project" value="UniProtKB-SubCell"/>
</dbReference>
<evidence type="ECO:0000256" key="7">
    <source>
        <dbReference type="ARBA" id="ARBA00023034"/>
    </source>
</evidence>
<keyword evidence="10" id="KW-1185">Reference proteome</keyword>
<evidence type="ECO:0000256" key="1">
    <source>
        <dbReference type="ARBA" id="ARBA00004323"/>
    </source>
</evidence>
<keyword evidence="4" id="KW-0378">Hydrolase</keyword>
<name>A0A3P6R429_ANISI</name>
<dbReference type="OrthoDB" id="406152at2759"/>
<keyword evidence="5" id="KW-0735">Signal-anchor</keyword>
<evidence type="ECO:0000256" key="2">
    <source>
        <dbReference type="ARBA" id="ARBA00009559"/>
    </source>
</evidence>
<dbReference type="Gene3D" id="3.20.20.80">
    <property type="entry name" value="Glycosidases"/>
    <property type="match status" value="1"/>
</dbReference>
<organism evidence="9 10">
    <name type="scientific">Anisakis simplex</name>
    <name type="common">Herring worm</name>
    <dbReference type="NCBI Taxonomy" id="6269"/>
    <lineage>
        <taxon>Eukaryota</taxon>
        <taxon>Metazoa</taxon>
        <taxon>Ecdysozoa</taxon>
        <taxon>Nematoda</taxon>
        <taxon>Chromadorea</taxon>
        <taxon>Rhabditida</taxon>
        <taxon>Spirurina</taxon>
        <taxon>Ascaridomorpha</taxon>
        <taxon>Ascaridoidea</taxon>
        <taxon>Anisakidae</taxon>
        <taxon>Anisakis</taxon>
        <taxon>Anisakis simplex complex</taxon>
    </lineage>
</organism>
<evidence type="ECO:0000256" key="5">
    <source>
        <dbReference type="ARBA" id="ARBA00022968"/>
    </source>
</evidence>
<dbReference type="PANTHER" id="PTHR13572">
    <property type="entry name" value="ENDO-ALPHA-1,2-MANNOSIDASE"/>
    <property type="match status" value="1"/>
</dbReference>
<evidence type="ECO:0000313" key="10">
    <source>
        <dbReference type="Proteomes" id="UP000267096"/>
    </source>
</evidence>
<reference evidence="9 10" key="1">
    <citation type="submission" date="2018-11" db="EMBL/GenBank/DDBJ databases">
        <authorList>
            <consortium name="Pathogen Informatics"/>
        </authorList>
    </citation>
    <scope>NUCLEOTIDE SEQUENCE [LARGE SCALE GENOMIC DNA]</scope>
</reference>
<evidence type="ECO:0000256" key="8">
    <source>
        <dbReference type="ARBA" id="ARBA00023136"/>
    </source>
</evidence>
<keyword evidence="3" id="KW-0812">Transmembrane</keyword>